<protein>
    <submittedName>
        <fullName evidence="9">Peptide ABC transporter permease</fullName>
    </submittedName>
</protein>
<evidence type="ECO:0000313" key="9">
    <source>
        <dbReference type="EMBL" id="GGH07010.1"/>
    </source>
</evidence>
<evidence type="ECO:0000259" key="8">
    <source>
        <dbReference type="PROSITE" id="PS50928"/>
    </source>
</evidence>
<gene>
    <name evidence="9" type="ORF">GCM10007036_01610</name>
</gene>
<feature type="domain" description="ABC transmembrane type-1" evidence="8">
    <location>
        <begin position="96"/>
        <end position="326"/>
    </location>
</feature>
<dbReference type="SUPFAM" id="SSF161098">
    <property type="entry name" value="MetI-like"/>
    <property type="match status" value="1"/>
</dbReference>
<keyword evidence="2 7" id="KW-0813">Transport</keyword>
<dbReference type="GO" id="GO:0071916">
    <property type="term" value="F:dipeptide transmembrane transporter activity"/>
    <property type="evidence" value="ECO:0007669"/>
    <property type="project" value="TreeGrafter"/>
</dbReference>
<dbReference type="Gene3D" id="1.10.3720.10">
    <property type="entry name" value="MetI-like"/>
    <property type="match status" value="1"/>
</dbReference>
<evidence type="ECO:0000256" key="4">
    <source>
        <dbReference type="ARBA" id="ARBA00022692"/>
    </source>
</evidence>
<keyword evidence="10" id="KW-1185">Reference proteome</keyword>
<dbReference type="RefSeq" id="WP_188515840.1">
    <property type="nucleotide sequence ID" value="NZ_BMES01000001.1"/>
</dbReference>
<dbReference type="Pfam" id="PF19300">
    <property type="entry name" value="BPD_transp_1_N"/>
    <property type="match status" value="1"/>
</dbReference>
<dbReference type="EMBL" id="BMES01000001">
    <property type="protein sequence ID" value="GGH07010.1"/>
    <property type="molecule type" value="Genomic_DNA"/>
</dbReference>
<dbReference type="AlphaFoldDB" id="A0A917I406"/>
<evidence type="ECO:0000256" key="2">
    <source>
        <dbReference type="ARBA" id="ARBA00022448"/>
    </source>
</evidence>
<keyword evidence="4 7" id="KW-0812">Transmembrane</keyword>
<evidence type="ECO:0000313" key="10">
    <source>
        <dbReference type="Proteomes" id="UP000603912"/>
    </source>
</evidence>
<feature type="transmembrane region" description="Helical" evidence="7">
    <location>
        <begin position="257"/>
        <end position="283"/>
    </location>
</feature>
<feature type="transmembrane region" description="Helical" evidence="7">
    <location>
        <begin position="199"/>
        <end position="219"/>
    </location>
</feature>
<dbReference type="Proteomes" id="UP000603912">
    <property type="component" value="Unassembled WGS sequence"/>
</dbReference>
<evidence type="ECO:0000256" key="3">
    <source>
        <dbReference type="ARBA" id="ARBA00022475"/>
    </source>
</evidence>
<feature type="transmembrane region" description="Helical" evidence="7">
    <location>
        <begin position="9"/>
        <end position="30"/>
    </location>
</feature>
<dbReference type="CDD" id="cd06261">
    <property type="entry name" value="TM_PBP2"/>
    <property type="match status" value="1"/>
</dbReference>
<reference evidence="9" key="1">
    <citation type="journal article" date="2014" name="Int. J. Syst. Evol. Microbiol.">
        <title>Complete genome sequence of Corynebacterium casei LMG S-19264T (=DSM 44701T), isolated from a smear-ripened cheese.</title>
        <authorList>
            <consortium name="US DOE Joint Genome Institute (JGI-PGF)"/>
            <person name="Walter F."/>
            <person name="Albersmeier A."/>
            <person name="Kalinowski J."/>
            <person name="Ruckert C."/>
        </authorList>
    </citation>
    <scope>NUCLEOTIDE SEQUENCE</scope>
    <source>
        <strain evidence="9">CGMCC 1.12214</strain>
    </source>
</reference>
<keyword evidence="6 7" id="KW-0472">Membrane</keyword>
<comment type="caution">
    <text evidence="9">The sequence shown here is derived from an EMBL/GenBank/DDBJ whole genome shotgun (WGS) entry which is preliminary data.</text>
</comment>
<dbReference type="InterPro" id="IPR000515">
    <property type="entry name" value="MetI-like"/>
</dbReference>
<evidence type="ECO:0000256" key="7">
    <source>
        <dbReference type="RuleBase" id="RU363032"/>
    </source>
</evidence>
<dbReference type="PANTHER" id="PTHR43163">
    <property type="entry name" value="DIPEPTIDE TRANSPORT SYSTEM PERMEASE PROTEIN DPPB-RELATED"/>
    <property type="match status" value="1"/>
</dbReference>
<proteinExistence type="inferred from homology"/>
<evidence type="ECO:0000256" key="1">
    <source>
        <dbReference type="ARBA" id="ARBA00004651"/>
    </source>
</evidence>
<comment type="subcellular location">
    <subcellularLocation>
        <location evidence="1 7">Cell membrane</location>
        <topology evidence="1 7">Multi-pass membrane protein</topology>
    </subcellularLocation>
</comment>
<feature type="transmembrane region" description="Helical" evidence="7">
    <location>
        <begin position="102"/>
        <end position="123"/>
    </location>
</feature>
<evidence type="ECO:0000256" key="6">
    <source>
        <dbReference type="ARBA" id="ARBA00023136"/>
    </source>
</evidence>
<organism evidence="9 10">
    <name type="scientific">Alsobacter metallidurans</name>
    <dbReference type="NCBI Taxonomy" id="340221"/>
    <lineage>
        <taxon>Bacteria</taxon>
        <taxon>Pseudomonadati</taxon>
        <taxon>Pseudomonadota</taxon>
        <taxon>Alphaproteobacteria</taxon>
        <taxon>Hyphomicrobiales</taxon>
        <taxon>Alsobacteraceae</taxon>
        <taxon>Alsobacter</taxon>
    </lineage>
</organism>
<feature type="transmembrane region" description="Helical" evidence="7">
    <location>
        <begin position="135"/>
        <end position="156"/>
    </location>
</feature>
<evidence type="ECO:0000256" key="5">
    <source>
        <dbReference type="ARBA" id="ARBA00022989"/>
    </source>
</evidence>
<comment type="similarity">
    <text evidence="7">Belongs to the binding-protein-dependent transport system permease family.</text>
</comment>
<dbReference type="Pfam" id="PF00528">
    <property type="entry name" value="BPD_transp_1"/>
    <property type="match status" value="1"/>
</dbReference>
<dbReference type="InterPro" id="IPR035906">
    <property type="entry name" value="MetI-like_sf"/>
</dbReference>
<accession>A0A917I406</accession>
<name>A0A917I406_9HYPH</name>
<keyword evidence="5 7" id="KW-1133">Transmembrane helix</keyword>
<dbReference type="PROSITE" id="PS50928">
    <property type="entry name" value="ABC_TM1"/>
    <property type="match status" value="1"/>
</dbReference>
<sequence length="337" mass="37186">MIKFLLKRAALTLPTFFALMFVTFVAIRMVPGDPVEVRTGERGISPERLAQFRHELGLDQPIWKQFADYVWQLLHGDFGTSVVTNEKVLTEFFALFPATLELSAAAMLFAVLLGVPAGVIAAVKRGSWFDHTLMGAAVTGFSMPIFWWGLLLIMLVSERWGLTPVSGRIDLINYYFEPVTGFMLIDALKSDQPGAFWSALHHLILPMIVLGTVPLAVIARMTRSSMLEVLSEDYVRTAKAKGLSPFRVIGYHALRNALIPVVTIVGLQVGTLLAGAVLTETIFSWPGVGKWLIEAIGRRDYPALQGGILLISSMVIVVNLIIDVLYGAINPRIRHGR</sequence>
<keyword evidence="3" id="KW-1003">Cell membrane</keyword>
<dbReference type="InterPro" id="IPR045621">
    <property type="entry name" value="BPD_transp_1_N"/>
</dbReference>
<dbReference type="GO" id="GO:0005886">
    <property type="term" value="C:plasma membrane"/>
    <property type="evidence" value="ECO:0007669"/>
    <property type="project" value="UniProtKB-SubCell"/>
</dbReference>
<feature type="transmembrane region" description="Helical" evidence="7">
    <location>
        <begin position="303"/>
        <end position="329"/>
    </location>
</feature>
<dbReference type="PANTHER" id="PTHR43163:SF6">
    <property type="entry name" value="DIPEPTIDE TRANSPORT SYSTEM PERMEASE PROTEIN DPPB-RELATED"/>
    <property type="match status" value="1"/>
</dbReference>
<reference evidence="9" key="2">
    <citation type="submission" date="2020-09" db="EMBL/GenBank/DDBJ databases">
        <authorList>
            <person name="Sun Q."/>
            <person name="Zhou Y."/>
        </authorList>
    </citation>
    <scope>NUCLEOTIDE SEQUENCE</scope>
    <source>
        <strain evidence="9">CGMCC 1.12214</strain>
    </source>
</reference>